<dbReference type="InterPro" id="IPR054272">
    <property type="entry name" value="DUF7003"/>
</dbReference>
<protein>
    <submittedName>
        <fullName evidence="1">Uncharacterized protein</fullName>
    </submittedName>
</protein>
<evidence type="ECO:0000313" key="2">
    <source>
        <dbReference type="Proteomes" id="UP000620559"/>
    </source>
</evidence>
<dbReference type="AlphaFoldDB" id="A0A8J7EYN0"/>
<dbReference type="EMBL" id="JADEWL010000012">
    <property type="protein sequence ID" value="MBE9212218.1"/>
    <property type="molecule type" value="Genomic_DNA"/>
</dbReference>
<dbReference type="Pfam" id="PF22535">
    <property type="entry name" value="DUF7003"/>
    <property type="match status" value="1"/>
</dbReference>
<keyword evidence="2" id="KW-1185">Reference proteome</keyword>
<reference evidence="1" key="1">
    <citation type="submission" date="2020-10" db="EMBL/GenBank/DDBJ databases">
        <authorList>
            <person name="Castelo-Branco R."/>
            <person name="Eusebio N."/>
            <person name="Adriana R."/>
            <person name="Vieira A."/>
            <person name="Brugerolle De Fraissinette N."/>
            <person name="Rezende De Castro R."/>
            <person name="Schneider M.P."/>
            <person name="Vasconcelos V."/>
            <person name="Leao P.N."/>
        </authorList>
    </citation>
    <scope>NUCLEOTIDE SEQUENCE</scope>
    <source>
        <strain evidence="1">LEGE 06105</strain>
    </source>
</reference>
<accession>A0A8J7EYN0</accession>
<name>A0A8J7EYN0_9CYAN</name>
<sequence length="223" mass="25916">MTSFTTEDILNCLDKAANNLDFPGFDHINYDMVTARLTGFRNDEDWALTIEQIVSWYSFNGVEPVLMIHAFGSHILINEPFVTYFPVKYPLDELKIDDEEISEFISVMIREAKFIVNSNQVPRNLHLSDYIDFDLMLHLVNKYRGNLLATETEFREIVPAELSQIIQLDNWHHPDVYNPNSEFSVPSRTKSMQMIAQVLASGNSELYKSSEDDNVDWEKWIIK</sequence>
<evidence type="ECO:0000313" key="1">
    <source>
        <dbReference type="EMBL" id="MBE9212218.1"/>
    </source>
</evidence>
<gene>
    <name evidence="1" type="ORF">IQ247_05745</name>
</gene>
<comment type="caution">
    <text evidence="1">The sequence shown here is derived from an EMBL/GenBank/DDBJ whole genome shotgun (WGS) entry which is preliminary data.</text>
</comment>
<dbReference type="Proteomes" id="UP000620559">
    <property type="component" value="Unassembled WGS sequence"/>
</dbReference>
<proteinExistence type="predicted"/>
<organism evidence="1 2">
    <name type="scientific">Plectonema cf. radiosum LEGE 06105</name>
    <dbReference type="NCBI Taxonomy" id="945769"/>
    <lineage>
        <taxon>Bacteria</taxon>
        <taxon>Bacillati</taxon>
        <taxon>Cyanobacteriota</taxon>
        <taxon>Cyanophyceae</taxon>
        <taxon>Oscillatoriophycideae</taxon>
        <taxon>Oscillatoriales</taxon>
        <taxon>Microcoleaceae</taxon>
        <taxon>Plectonema</taxon>
    </lineage>
</organism>
<dbReference type="RefSeq" id="WP_193917952.1">
    <property type="nucleotide sequence ID" value="NZ_JADEWL010000012.1"/>
</dbReference>